<dbReference type="Pfam" id="PF24681">
    <property type="entry name" value="Kelch_KLHDC2_KLHL20_DRC7"/>
    <property type="match status" value="1"/>
</dbReference>
<keyword evidence="1" id="KW-0880">Kelch repeat</keyword>
<keyword evidence="2" id="KW-0677">Repeat</keyword>
<gene>
    <name evidence="5" type="primary">LOC106459196</name>
</gene>
<dbReference type="GeneID" id="106459196"/>
<feature type="domain" description="Attractin/MKLN-like beta-propeller" evidence="3">
    <location>
        <begin position="818"/>
        <end position="1019"/>
    </location>
</feature>
<evidence type="ECO:0000256" key="1">
    <source>
        <dbReference type="ARBA" id="ARBA00022441"/>
    </source>
</evidence>
<dbReference type="Gene3D" id="2.120.10.80">
    <property type="entry name" value="Kelch-type beta propeller"/>
    <property type="match status" value="3"/>
</dbReference>
<dbReference type="InterPro" id="IPR015915">
    <property type="entry name" value="Kelch-typ_b-propeller"/>
</dbReference>
<dbReference type="InterPro" id="IPR006652">
    <property type="entry name" value="Kelch_1"/>
</dbReference>
<name>A0ABM1SDA1_LIMPO</name>
<keyword evidence="4" id="KW-1185">Reference proteome</keyword>
<dbReference type="Proteomes" id="UP000694941">
    <property type="component" value="Unplaced"/>
</dbReference>
<dbReference type="PANTHER" id="PTHR45632">
    <property type="entry name" value="LD33804P"/>
    <property type="match status" value="1"/>
</dbReference>
<accession>A0ABM1SDA1</accession>
<organism evidence="4 5">
    <name type="scientific">Limulus polyphemus</name>
    <name type="common">Atlantic horseshoe crab</name>
    <dbReference type="NCBI Taxonomy" id="6850"/>
    <lineage>
        <taxon>Eukaryota</taxon>
        <taxon>Metazoa</taxon>
        <taxon>Ecdysozoa</taxon>
        <taxon>Arthropoda</taxon>
        <taxon>Chelicerata</taxon>
        <taxon>Merostomata</taxon>
        <taxon>Xiphosura</taxon>
        <taxon>Limulidae</taxon>
        <taxon>Limulus</taxon>
    </lineage>
</organism>
<evidence type="ECO:0000259" key="3">
    <source>
        <dbReference type="Pfam" id="PF24981"/>
    </source>
</evidence>
<dbReference type="InterPro" id="IPR056737">
    <property type="entry name" value="Beta-prop_ATRN-MKLN-like"/>
</dbReference>
<sequence>MDKASTAADLAGKVTVLDAISWLNYAWDCVQAETIQKCFAHCGFSFATAPTASADATETAPAELLPLLPGSSWADFVECDNEVTATTEVFGVVETASEVEEETKALAASHISARQTLSHFEEIRDQALATNNKNFWTLPSRNGGKNCGLFAIAFLAQLLHTEGTGNTEVNFKQEHIRSHLMDCLEKGPLTPLPQDARDNSLNAEIQIMAKYRHPEPTPHALSESYEFVYSKNKGNVLIDKLDPNLGTIQSMPKLEPEERNDHLRRWRTLKYFRKNLPIVNYLDNESNPVIMVLGGISTIQPTDYLNSAAMFVFHPDRNKWNFLGTILEPRVYHAGAYLHGRVYVFGGYNPLECVKDKMQTTSTTFQYTLRSRQWRRRSDMRNSRAYHGATVMDERIFVIGGKDSYGNILASVEVYEPEIDQWTVAASMPEPLMGIAVTSNSGFIYVIGGVGCVREMKTETYLSSKIYCFNPLYNKWFRKSPLSSPRAFAAATTQNKRIWLWGGATLNRSDETLSSMNTVDILDTRTGSLEHHLSFAIPKHCLAVVKTRDQVFMIGGMYSLKTTAVDELEIYDRKRDLLQNWAPLPVALTGMVAVVIPTDTRITAKIEQFAARTRKTEIQRRQQAAKTIQVEYKKYHDRKCKANEHRLNYMIKKMSIDADERVSGRVRTYQSGYRPKLPDQSDLSKDLTPVSIPFWPPDPDPVESVFATVIEQCHDPEEKIGFKHFYTVPRQMDPNIGMLRFLDEDFQHSKKILGLRNVENTPYYMNRFQPTGDIQDYSVPVIIAVGGVDLRDPMNLSYAFTFLGGYDPNIRNWGEMVATKTTFTYRFCVKEWSRISDMRCTRSHHTMVVFNDRIYAIGGRDSSGRLIASVETYCPETDEWELEKPMPKPRMGMASVSHGGYIWVMGGFTSIGREEKKSPVLDEVLCYDPVFKQWVKGSPLRIPKAYTAAVVCEGHIWLCGGAVPSLDENNCLISVASIDVYDEETQEWKQETPLNRPRHCAIAVALESCIYVIGGINSFEMSATRRNELYMIDTKNIHPIRDLPIPVTGMAGVAVPPKCLTFRSESLSIMIRHKVAP</sequence>
<dbReference type="SMART" id="SM00612">
    <property type="entry name" value="Kelch"/>
    <property type="match status" value="10"/>
</dbReference>
<dbReference type="RefSeq" id="XP_022241606.1">
    <property type="nucleotide sequence ID" value="XM_022385898.1"/>
</dbReference>
<dbReference type="PANTHER" id="PTHR45632:SF17">
    <property type="entry name" value="KELCH-LIKE PROTEIN 31"/>
    <property type="match status" value="1"/>
</dbReference>
<evidence type="ECO:0000256" key="2">
    <source>
        <dbReference type="ARBA" id="ARBA00022737"/>
    </source>
</evidence>
<protein>
    <submittedName>
        <fullName evidence="5">Alpha-scruin-like</fullName>
    </submittedName>
</protein>
<reference evidence="5" key="1">
    <citation type="submission" date="2025-08" db="UniProtKB">
        <authorList>
            <consortium name="RefSeq"/>
        </authorList>
    </citation>
    <scope>IDENTIFICATION</scope>
    <source>
        <tissue evidence="5">Muscle</tissue>
    </source>
</reference>
<evidence type="ECO:0000313" key="5">
    <source>
        <dbReference type="RefSeq" id="XP_022241606.1"/>
    </source>
</evidence>
<proteinExistence type="predicted"/>
<dbReference type="Pfam" id="PF24981">
    <property type="entry name" value="Beta-prop_ATRN-LZTR1"/>
    <property type="match status" value="1"/>
</dbReference>
<dbReference type="SUPFAM" id="SSF117281">
    <property type="entry name" value="Kelch motif"/>
    <property type="match status" value="2"/>
</dbReference>
<evidence type="ECO:0000313" key="4">
    <source>
        <dbReference type="Proteomes" id="UP000694941"/>
    </source>
</evidence>